<evidence type="ECO:0000313" key="2">
    <source>
        <dbReference type="Proteomes" id="UP000251889"/>
    </source>
</evidence>
<dbReference type="AlphaFoldDB" id="A0A364Y0L2"/>
<gene>
    <name evidence="1" type="ORF">DQQ10_16090</name>
</gene>
<evidence type="ECO:0000313" key="1">
    <source>
        <dbReference type="EMBL" id="RAW00209.1"/>
    </source>
</evidence>
<comment type="caution">
    <text evidence="1">The sequence shown here is derived from an EMBL/GenBank/DDBJ whole genome shotgun (WGS) entry which is preliminary data.</text>
</comment>
<sequence>MNAVLVFKTNLNPSGVEDIAMLLSKDPRIKKWNVDLEDVDRILRVVSNTLTPMEVQHQINAAGYLCEELPD</sequence>
<reference evidence="1 2" key="1">
    <citation type="submission" date="2018-06" db="EMBL/GenBank/DDBJ databases">
        <title>Chryseolinea flavus sp. nov., a member of the phylum Bacteroidetes isolated from soil.</title>
        <authorList>
            <person name="Li Y."/>
            <person name="Wang J."/>
        </authorList>
    </citation>
    <scope>NUCLEOTIDE SEQUENCE [LARGE SCALE GENOMIC DNA]</scope>
    <source>
        <strain evidence="1 2">SDU1-6</strain>
    </source>
</reference>
<name>A0A364Y0L2_9BACT</name>
<protein>
    <recommendedName>
        <fullName evidence="3">HMA domain-containing protein</fullName>
    </recommendedName>
</protein>
<organism evidence="1 2">
    <name type="scientific">Pseudochryseolinea flava</name>
    <dbReference type="NCBI Taxonomy" id="2059302"/>
    <lineage>
        <taxon>Bacteria</taxon>
        <taxon>Pseudomonadati</taxon>
        <taxon>Bacteroidota</taxon>
        <taxon>Cytophagia</taxon>
        <taxon>Cytophagales</taxon>
        <taxon>Fulvivirgaceae</taxon>
        <taxon>Pseudochryseolinea</taxon>
    </lineage>
</organism>
<dbReference type="Proteomes" id="UP000251889">
    <property type="component" value="Unassembled WGS sequence"/>
</dbReference>
<proteinExistence type="predicted"/>
<dbReference type="EMBL" id="QMFY01000008">
    <property type="protein sequence ID" value="RAW00209.1"/>
    <property type="molecule type" value="Genomic_DNA"/>
</dbReference>
<dbReference type="OrthoDB" id="1036397at2"/>
<keyword evidence="2" id="KW-1185">Reference proteome</keyword>
<accession>A0A364Y0L2</accession>
<evidence type="ECO:0008006" key="3">
    <source>
        <dbReference type="Google" id="ProtNLM"/>
    </source>
</evidence>